<dbReference type="AlphaFoldDB" id="A0A7W6I012"/>
<reference evidence="12 13" key="1">
    <citation type="submission" date="2020-08" db="EMBL/GenBank/DDBJ databases">
        <title>Genomic Encyclopedia of Type Strains, Phase IV (KMG-IV): sequencing the most valuable type-strain genomes for metagenomic binning, comparative biology and taxonomic classification.</title>
        <authorList>
            <person name="Goeker M."/>
        </authorList>
    </citation>
    <scope>NUCLEOTIDE SEQUENCE [LARGE SCALE GENOMIC DNA]</scope>
    <source>
        <strain evidence="12 13">DSM 105721</strain>
    </source>
</reference>
<dbReference type="InterPro" id="IPR012910">
    <property type="entry name" value="Plug_dom"/>
</dbReference>
<dbReference type="Pfam" id="PF00593">
    <property type="entry name" value="TonB_dep_Rec_b-barrel"/>
    <property type="match status" value="1"/>
</dbReference>
<keyword evidence="3 8" id="KW-1134">Transmembrane beta strand</keyword>
<keyword evidence="2 8" id="KW-0813">Transport</keyword>
<dbReference type="Pfam" id="PF13715">
    <property type="entry name" value="CarbopepD_reg_2"/>
    <property type="match status" value="1"/>
</dbReference>
<dbReference type="Gene3D" id="2.40.170.20">
    <property type="entry name" value="TonB-dependent receptor, beta-barrel domain"/>
    <property type="match status" value="1"/>
</dbReference>
<dbReference type="RefSeq" id="WP_229783043.1">
    <property type="nucleotide sequence ID" value="NZ_AP028155.1"/>
</dbReference>
<gene>
    <name evidence="12" type="ORF">GGR14_003969</name>
</gene>
<protein>
    <submittedName>
        <fullName evidence="12">TonB-linked SusC/RagA family outer membrane protein</fullName>
    </submittedName>
</protein>
<keyword evidence="6 8" id="KW-0472">Membrane</keyword>
<evidence type="ECO:0000256" key="7">
    <source>
        <dbReference type="ARBA" id="ARBA00023237"/>
    </source>
</evidence>
<comment type="subcellular location">
    <subcellularLocation>
        <location evidence="1 8">Cell outer membrane</location>
        <topology evidence="1 8">Multi-pass membrane protein</topology>
    </subcellularLocation>
</comment>
<dbReference type="InterPro" id="IPR037066">
    <property type="entry name" value="Plug_dom_sf"/>
</dbReference>
<accession>A0A7W6I012</accession>
<dbReference type="GeneID" id="93102098"/>
<keyword evidence="7 8" id="KW-0998">Cell outer membrane</keyword>
<dbReference type="SUPFAM" id="SSF56935">
    <property type="entry name" value="Porins"/>
    <property type="match status" value="1"/>
</dbReference>
<evidence type="ECO:0000256" key="5">
    <source>
        <dbReference type="ARBA" id="ARBA00023077"/>
    </source>
</evidence>
<keyword evidence="5 9" id="KW-0798">TonB box</keyword>
<dbReference type="InterPro" id="IPR023997">
    <property type="entry name" value="TonB-dep_OMP_SusC/RagA_CS"/>
</dbReference>
<evidence type="ECO:0000256" key="2">
    <source>
        <dbReference type="ARBA" id="ARBA00022448"/>
    </source>
</evidence>
<dbReference type="InterPro" id="IPR023996">
    <property type="entry name" value="TonB-dep_OMP_SusC/RagA"/>
</dbReference>
<dbReference type="Gene3D" id="2.60.40.1120">
    <property type="entry name" value="Carboxypeptidase-like, regulatory domain"/>
    <property type="match status" value="1"/>
</dbReference>
<sequence>MKKNPLTGFAFKKSERWKIFLIMRLTMILLVGFIFGASANSLGQYQMKVNMGETTYEELFREIRKQTGCIVMYNNDMLDKNAKVKADFDQIELKDLLHRVLTKRGLTFEINREFIIVMKATPKTDDVKKYRISGIVKDKKGEPMPGVTIKLDSMLLGTATDVNGKFVLELPVSSGNLVCSFVGYKTKKVPFKGNKDLVVILEEDISELDEVHVVAYGQTNKREMTGAISVVKAESIKGIPSPSIANLLQGRVAGMDVTNITGAPGGGGTQVTIRGYNSLSVESGRRFSNPLWVVDGVPMASFTSPVTGTNGLADLNPEVIESIQILKDASATSLYGSRAANGVIIVTTKKGRKNQSAQFDVNFSYTYNVLPEYPVQTGGKAERNFRLLQRFNARKAYKDQDKNMYIYPISYEEAYTKGGSYDAYWGDGTVSGNKNGDELQDSLNPFYNNSTNFYKYYFQATKTLNANIQTSGGSERMTYSVGLGYYDEEGILKGTGYSRINLMGNFIMNPIPMLTVDFRNYLAFSDRSRGVKSSGFSAGNEVEVIPGDPLSQSTLLPGNNSVTEEVLKGLRGVEEKNNTYRLRSTFGLKLDIMKGLNISNTISLDYSQNNRNYFSPSWLNDPKESLTNGEVSREYTILDEALINYQQIFGERHKIDVMLGYSYQYDQYNYIGGTAQNGPSDYVHYATKYGWPSLADRDYYTQALKDYQSDFTEKKMMSYFGRLNYVFEERYMLTATLRRDGSSVFGRDLRWATFPSAAIAWNFSEENFMQWFEALSFGKLRFSYGVSGNQFNQPYLAYGLLLGGQGSYEGNPIITPDLQEGYYNPKLGWEETKQYDLGLDMNFFNYRLSVTADYYYRRTDKMLSKTPIPGNHSGYSAMWRNAGALSNEGIEFDIKYDIMRTDDSFWTISVNFAKNWNKLLETYNGKDMNMSDMTGNSRSYIIGKPVGNIMGYKTTGYIQSEEDIKYYYRQDGTYRAIEKQYFSDVFYKPGDLQIVDVNGDGYINSTSDVVYIGSSLPVLYGGIVNEIKWKNFDLNMLWSYSLGRDMINLLPIVSTSKETSLFPIFEDIQKVSFWEKEGDNSTYPKAELNNFNDSWSPVIDRYVEKVNYLKLKTLTIGYTLPKNLLKKIYIKDIRVFFSGENLLNITNYSGLDPETVDINTGLDDGKNYPLARKLTLGITIKL</sequence>
<organism evidence="12 13">
    <name type="scientific">Butyricimonas faecihominis</name>
    <dbReference type="NCBI Taxonomy" id="1472416"/>
    <lineage>
        <taxon>Bacteria</taxon>
        <taxon>Pseudomonadati</taxon>
        <taxon>Bacteroidota</taxon>
        <taxon>Bacteroidia</taxon>
        <taxon>Bacteroidales</taxon>
        <taxon>Odoribacteraceae</taxon>
        <taxon>Butyricimonas</taxon>
    </lineage>
</organism>
<dbReference type="InterPro" id="IPR039426">
    <property type="entry name" value="TonB-dep_rcpt-like"/>
</dbReference>
<dbReference type="SUPFAM" id="SSF49464">
    <property type="entry name" value="Carboxypeptidase regulatory domain-like"/>
    <property type="match status" value="1"/>
</dbReference>
<dbReference type="Gene3D" id="2.170.130.10">
    <property type="entry name" value="TonB-dependent receptor, plug domain"/>
    <property type="match status" value="1"/>
</dbReference>
<dbReference type="GO" id="GO:0009279">
    <property type="term" value="C:cell outer membrane"/>
    <property type="evidence" value="ECO:0007669"/>
    <property type="project" value="UniProtKB-SubCell"/>
</dbReference>
<feature type="domain" description="TonB-dependent receptor plug" evidence="11">
    <location>
        <begin position="221"/>
        <end position="343"/>
    </location>
</feature>
<keyword evidence="13" id="KW-1185">Reference proteome</keyword>
<keyword evidence="4 8" id="KW-0812">Transmembrane</keyword>
<evidence type="ECO:0000256" key="4">
    <source>
        <dbReference type="ARBA" id="ARBA00022692"/>
    </source>
</evidence>
<dbReference type="PROSITE" id="PS52016">
    <property type="entry name" value="TONB_DEPENDENT_REC_3"/>
    <property type="match status" value="1"/>
</dbReference>
<evidence type="ECO:0000256" key="6">
    <source>
        <dbReference type="ARBA" id="ARBA00023136"/>
    </source>
</evidence>
<dbReference type="Pfam" id="PF07715">
    <property type="entry name" value="Plug"/>
    <property type="match status" value="1"/>
</dbReference>
<dbReference type="EMBL" id="JACIES010000018">
    <property type="protein sequence ID" value="MBB4028141.1"/>
    <property type="molecule type" value="Genomic_DNA"/>
</dbReference>
<evidence type="ECO:0000256" key="3">
    <source>
        <dbReference type="ARBA" id="ARBA00022452"/>
    </source>
</evidence>
<evidence type="ECO:0000256" key="1">
    <source>
        <dbReference type="ARBA" id="ARBA00004571"/>
    </source>
</evidence>
<evidence type="ECO:0000256" key="8">
    <source>
        <dbReference type="PROSITE-ProRule" id="PRU01360"/>
    </source>
</evidence>
<name>A0A7W6I012_9BACT</name>
<feature type="domain" description="TonB-dependent receptor-like beta-barrel" evidence="10">
    <location>
        <begin position="577"/>
        <end position="974"/>
    </location>
</feature>
<comment type="caution">
    <text evidence="12">The sequence shown here is derived from an EMBL/GenBank/DDBJ whole genome shotgun (WGS) entry which is preliminary data.</text>
</comment>
<dbReference type="InterPro" id="IPR000531">
    <property type="entry name" value="Beta-barrel_TonB"/>
</dbReference>
<comment type="similarity">
    <text evidence="8 9">Belongs to the TonB-dependent receptor family.</text>
</comment>
<dbReference type="InterPro" id="IPR036942">
    <property type="entry name" value="Beta-barrel_TonB_sf"/>
</dbReference>
<proteinExistence type="inferred from homology"/>
<dbReference type="NCBIfam" id="TIGR04056">
    <property type="entry name" value="OMP_RagA_SusC"/>
    <property type="match status" value="1"/>
</dbReference>
<dbReference type="Proteomes" id="UP000546007">
    <property type="component" value="Unassembled WGS sequence"/>
</dbReference>
<evidence type="ECO:0000256" key="9">
    <source>
        <dbReference type="RuleBase" id="RU003357"/>
    </source>
</evidence>
<evidence type="ECO:0000259" key="10">
    <source>
        <dbReference type="Pfam" id="PF00593"/>
    </source>
</evidence>
<dbReference type="InterPro" id="IPR008969">
    <property type="entry name" value="CarboxyPept-like_regulatory"/>
</dbReference>
<dbReference type="NCBIfam" id="TIGR04057">
    <property type="entry name" value="SusC_RagA_signa"/>
    <property type="match status" value="1"/>
</dbReference>
<evidence type="ECO:0000313" key="12">
    <source>
        <dbReference type="EMBL" id="MBB4028141.1"/>
    </source>
</evidence>
<evidence type="ECO:0000259" key="11">
    <source>
        <dbReference type="Pfam" id="PF07715"/>
    </source>
</evidence>
<evidence type="ECO:0000313" key="13">
    <source>
        <dbReference type="Proteomes" id="UP000546007"/>
    </source>
</evidence>